<dbReference type="Pfam" id="PF01878">
    <property type="entry name" value="EVE"/>
    <property type="match status" value="1"/>
</dbReference>
<dbReference type="SUPFAM" id="SSF88697">
    <property type="entry name" value="PUA domain-like"/>
    <property type="match status" value="1"/>
</dbReference>
<keyword evidence="4" id="KW-1185">Reference proteome</keyword>
<evidence type="ECO:0000256" key="1">
    <source>
        <dbReference type="HAMAP-Rule" id="MF_00771"/>
    </source>
</evidence>
<accession>A0A7I7XPG5</accession>
<dbReference type="Proteomes" id="UP000466517">
    <property type="component" value="Chromosome"/>
</dbReference>
<evidence type="ECO:0000313" key="4">
    <source>
        <dbReference type="Proteomes" id="UP000466517"/>
    </source>
</evidence>
<proteinExistence type="inferred from homology"/>
<dbReference type="NCBIfam" id="NF002616">
    <property type="entry name" value="PRK02268.1-2"/>
    <property type="match status" value="1"/>
</dbReference>
<feature type="domain" description="EVE" evidence="2">
    <location>
        <begin position="12"/>
        <end position="143"/>
    </location>
</feature>
<dbReference type="KEGG" id="mmag:MMAD_53800"/>
<gene>
    <name evidence="3" type="ORF">MMAD_53800</name>
</gene>
<dbReference type="InterPro" id="IPR022996">
    <property type="entry name" value="UPF0310"/>
</dbReference>
<organism evidence="3 4">
    <name type="scientific">Mycolicibacterium madagascariense</name>
    <dbReference type="NCBI Taxonomy" id="212765"/>
    <lineage>
        <taxon>Bacteria</taxon>
        <taxon>Bacillati</taxon>
        <taxon>Actinomycetota</taxon>
        <taxon>Actinomycetes</taxon>
        <taxon>Mycobacteriales</taxon>
        <taxon>Mycobacteriaceae</taxon>
        <taxon>Mycolicibacterium</taxon>
    </lineage>
</organism>
<name>A0A7I7XPG5_9MYCO</name>
<protein>
    <recommendedName>
        <fullName evidence="1">UPF0310 protein MMAD_53800</fullName>
    </recommendedName>
</protein>
<dbReference type="Gene3D" id="3.10.590.10">
    <property type="entry name" value="ph1033 like domains"/>
    <property type="match status" value="1"/>
</dbReference>
<dbReference type="InterPro" id="IPR015947">
    <property type="entry name" value="PUA-like_sf"/>
</dbReference>
<comment type="similarity">
    <text evidence="1">Belongs to the UPF0310 family.</text>
</comment>
<evidence type="ECO:0000259" key="2">
    <source>
        <dbReference type="Pfam" id="PF01878"/>
    </source>
</evidence>
<dbReference type="AlphaFoldDB" id="A0A7I7XPG5"/>
<dbReference type="EMBL" id="AP022610">
    <property type="protein sequence ID" value="BBZ31085.1"/>
    <property type="molecule type" value="Genomic_DNA"/>
</dbReference>
<evidence type="ECO:0000313" key="3">
    <source>
        <dbReference type="EMBL" id="BBZ31085.1"/>
    </source>
</evidence>
<dbReference type="InterPro" id="IPR002740">
    <property type="entry name" value="EVE_domain"/>
</dbReference>
<dbReference type="HAMAP" id="MF_00771">
    <property type="entry name" value="UPF0310"/>
    <property type="match status" value="1"/>
</dbReference>
<dbReference type="CDD" id="cd21132">
    <property type="entry name" value="EVE-like"/>
    <property type="match status" value="1"/>
</dbReference>
<sequence>MSVSAPSFGAMTYWINTVSRGHVLRGVAGGFTQANHGRPHMLRRMERDDWIVFYSPKTDYPDGDRLQAFTALGRVCDDEVYQEDFDPQFQPYRRRMEFIPCAETPIRPLLDQLTFIEDTSRWGFRFRSGVFSIDQHDFDVIRAAMTQ</sequence>
<reference evidence="3 4" key="1">
    <citation type="journal article" date="2019" name="Emerg. Microbes Infect.">
        <title>Comprehensive subspecies identification of 175 nontuberculous mycobacteria species based on 7547 genomic profiles.</title>
        <authorList>
            <person name="Matsumoto Y."/>
            <person name="Kinjo T."/>
            <person name="Motooka D."/>
            <person name="Nabeya D."/>
            <person name="Jung N."/>
            <person name="Uechi K."/>
            <person name="Horii T."/>
            <person name="Iida T."/>
            <person name="Fujita J."/>
            <person name="Nakamura S."/>
        </authorList>
    </citation>
    <scope>NUCLEOTIDE SEQUENCE [LARGE SCALE GENOMIC DNA]</scope>
    <source>
        <strain evidence="3 4">JCM 13574</strain>
    </source>
</reference>